<dbReference type="EMBL" id="JBBWWR010000015">
    <property type="protein sequence ID" value="KAK8949807.1"/>
    <property type="molecule type" value="Genomic_DNA"/>
</dbReference>
<evidence type="ECO:0000256" key="1">
    <source>
        <dbReference type="SAM" id="SignalP"/>
    </source>
</evidence>
<comment type="caution">
    <text evidence="2">The sequence shown here is derived from an EMBL/GenBank/DDBJ whole genome shotgun (WGS) entry which is preliminary data.</text>
</comment>
<name>A0ABR2LSG5_9ASPA</name>
<evidence type="ECO:0000313" key="3">
    <source>
        <dbReference type="Proteomes" id="UP001412067"/>
    </source>
</evidence>
<accession>A0ABR2LSG5</accession>
<organism evidence="2 3">
    <name type="scientific">Platanthera guangdongensis</name>
    <dbReference type="NCBI Taxonomy" id="2320717"/>
    <lineage>
        <taxon>Eukaryota</taxon>
        <taxon>Viridiplantae</taxon>
        <taxon>Streptophyta</taxon>
        <taxon>Embryophyta</taxon>
        <taxon>Tracheophyta</taxon>
        <taxon>Spermatophyta</taxon>
        <taxon>Magnoliopsida</taxon>
        <taxon>Liliopsida</taxon>
        <taxon>Asparagales</taxon>
        <taxon>Orchidaceae</taxon>
        <taxon>Orchidoideae</taxon>
        <taxon>Orchideae</taxon>
        <taxon>Orchidinae</taxon>
        <taxon>Platanthera</taxon>
    </lineage>
</organism>
<dbReference type="Proteomes" id="UP001412067">
    <property type="component" value="Unassembled WGS sequence"/>
</dbReference>
<proteinExistence type="predicted"/>
<protein>
    <submittedName>
        <fullName evidence="2">Xyloglucan glycosyltransferase 7</fullName>
    </submittedName>
</protein>
<feature type="chain" id="PRO_5045751968" evidence="1">
    <location>
        <begin position="21"/>
        <end position="273"/>
    </location>
</feature>
<keyword evidence="1" id="KW-0732">Signal</keyword>
<dbReference type="SUPFAM" id="SSF109604">
    <property type="entry name" value="HD-domain/PDEase-like"/>
    <property type="match status" value="1"/>
</dbReference>
<reference evidence="2 3" key="1">
    <citation type="journal article" date="2022" name="Nat. Plants">
        <title>Genomes of leafy and leafless Platanthera orchids illuminate the evolution of mycoheterotrophy.</title>
        <authorList>
            <person name="Li M.H."/>
            <person name="Liu K.W."/>
            <person name="Li Z."/>
            <person name="Lu H.C."/>
            <person name="Ye Q.L."/>
            <person name="Zhang D."/>
            <person name="Wang J.Y."/>
            <person name="Li Y.F."/>
            <person name="Zhong Z.M."/>
            <person name="Liu X."/>
            <person name="Yu X."/>
            <person name="Liu D.K."/>
            <person name="Tu X.D."/>
            <person name="Liu B."/>
            <person name="Hao Y."/>
            <person name="Liao X.Y."/>
            <person name="Jiang Y.T."/>
            <person name="Sun W.H."/>
            <person name="Chen J."/>
            <person name="Chen Y.Q."/>
            <person name="Ai Y."/>
            <person name="Zhai J.W."/>
            <person name="Wu S.S."/>
            <person name="Zhou Z."/>
            <person name="Hsiao Y.Y."/>
            <person name="Wu W.L."/>
            <person name="Chen Y.Y."/>
            <person name="Lin Y.F."/>
            <person name="Hsu J.L."/>
            <person name="Li C.Y."/>
            <person name="Wang Z.W."/>
            <person name="Zhao X."/>
            <person name="Zhong W.Y."/>
            <person name="Ma X.K."/>
            <person name="Ma L."/>
            <person name="Huang J."/>
            <person name="Chen G.Z."/>
            <person name="Huang M.Z."/>
            <person name="Huang L."/>
            <person name="Peng D.H."/>
            <person name="Luo Y.B."/>
            <person name="Zou S.Q."/>
            <person name="Chen S.P."/>
            <person name="Lan S."/>
            <person name="Tsai W.C."/>
            <person name="Van de Peer Y."/>
            <person name="Liu Z.J."/>
        </authorList>
    </citation>
    <scope>NUCLEOTIDE SEQUENCE [LARGE SCALE GENOMIC DNA]</scope>
    <source>
        <strain evidence="2">Lor288</strain>
    </source>
</reference>
<gene>
    <name evidence="2" type="primary">CSLC7</name>
    <name evidence="2" type="ORF">KSP40_PGU000285</name>
</gene>
<keyword evidence="3" id="KW-1185">Reference proteome</keyword>
<feature type="signal peptide" evidence="1">
    <location>
        <begin position="1"/>
        <end position="20"/>
    </location>
</feature>
<dbReference type="Pfam" id="PF13328">
    <property type="entry name" value="HD_4"/>
    <property type="match status" value="1"/>
</dbReference>
<dbReference type="PANTHER" id="PTHR21262">
    <property type="entry name" value="GUANOSINE-3',5'-BIS DIPHOSPHATE 3'-PYROPHOSPHOHYDROLASE"/>
    <property type="match status" value="1"/>
</dbReference>
<sequence length="273" mass="30860">MFLCLSVFLLAFEIAVYLKGGHISAASEFYNVDFFSSFGSMYASWLSFHADYITTLLQFLANACVVLFLVQSADRFVMCLGYFWIQFKRIKPVAESSTNDFEAGKYFPMISGCVSKLSQLSKLARDNNTTSKTIETDRLHTMLLAMTDAKVVLMKLADWLHNMMTVGQTTEICKRNNQNFRYPSKQIMDIHLEGAARESLLQTSLSRGVLLQSLGIAIDMFDGMCKRIVSKRSQLSKLARDNNITSKTIETDRLHTMLLAMTDARVVLMKLAD</sequence>
<evidence type="ECO:0000313" key="2">
    <source>
        <dbReference type="EMBL" id="KAK8949807.1"/>
    </source>
</evidence>
<dbReference type="PANTHER" id="PTHR21262:SF0">
    <property type="entry name" value="GTP DIPHOSPHOKINASE RSH3, CHLOROPLASTIC-RELATED"/>
    <property type="match status" value="1"/>
</dbReference>
<dbReference type="Gene3D" id="1.10.3210.10">
    <property type="entry name" value="Hypothetical protein af1432"/>
    <property type="match status" value="1"/>
</dbReference>